<dbReference type="Pfam" id="PF13354">
    <property type="entry name" value="Beta-lactamase2"/>
    <property type="match status" value="1"/>
</dbReference>
<evidence type="ECO:0000313" key="3">
    <source>
        <dbReference type="Proteomes" id="UP000783742"/>
    </source>
</evidence>
<evidence type="ECO:0000313" key="2">
    <source>
        <dbReference type="EMBL" id="MBU5668302.1"/>
    </source>
</evidence>
<feature type="domain" description="Beta-lactamase class A catalytic" evidence="1">
    <location>
        <begin position="22"/>
        <end position="233"/>
    </location>
</feature>
<keyword evidence="2" id="KW-0378">Hydrolase</keyword>
<dbReference type="InterPro" id="IPR045155">
    <property type="entry name" value="Beta-lactam_cat"/>
</dbReference>
<name>A0ABS6FDQ1_9FIRM</name>
<sequence>MDNELKERVKKIIEKSSGNISLSFYDLKENNGFGFNEENKVPSASMIKLLIMIETFELVKEGKFSLDDKIEINKDKIVGGSGILKEFEEGHKFSLRELLTLMIIVSDNSATNIIIDLVGKDRINKRAEKLNLESTILQRKMMDSDAAKRGLDNFTSSKDIANILEKIYNKEVVDEIYCETMLDILLRQHERQRLQRFLPEDVKIANKSGDLDNLENDGGIFLIENHPYILVVLINDADSNADAQESIGRISKLIYDELGVLKR</sequence>
<gene>
    <name evidence="2" type="ORF">KQI68_00460</name>
</gene>
<evidence type="ECO:0000259" key="1">
    <source>
        <dbReference type="Pfam" id="PF13354"/>
    </source>
</evidence>
<proteinExistence type="predicted"/>
<keyword evidence="3" id="KW-1185">Reference proteome</keyword>
<dbReference type="PANTHER" id="PTHR35333:SF3">
    <property type="entry name" value="BETA-LACTAMASE-TYPE TRANSPEPTIDASE FOLD CONTAINING PROTEIN"/>
    <property type="match status" value="1"/>
</dbReference>
<dbReference type="InterPro" id="IPR000871">
    <property type="entry name" value="Beta-lactam_class-A"/>
</dbReference>
<organism evidence="2 3">
    <name type="scientific">Peptoniphilus ovalis</name>
    <dbReference type="NCBI Taxonomy" id="2841503"/>
    <lineage>
        <taxon>Bacteria</taxon>
        <taxon>Bacillati</taxon>
        <taxon>Bacillota</taxon>
        <taxon>Tissierellia</taxon>
        <taxon>Tissierellales</taxon>
        <taxon>Peptoniphilaceae</taxon>
        <taxon>Peptoniphilus</taxon>
    </lineage>
</organism>
<dbReference type="GO" id="GO:0016787">
    <property type="term" value="F:hydrolase activity"/>
    <property type="evidence" value="ECO:0007669"/>
    <property type="project" value="UniProtKB-KW"/>
</dbReference>
<protein>
    <submittedName>
        <fullName evidence="2">Class A beta-lactamase-related serine hydrolase</fullName>
    </submittedName>
</protein>
<dbReference type="Proteomes" id="UP000783742">
    <property type="component" value="Unassembled WGS sequence"/>
</dbReference>
<dbReference type="PANTHER" id="PTHR35333">
    <property type="entry name" value="BETA-LACTAMASE"/>
    <property type="match status" value="1"/>
</dbReference>
<comment type="caution">
    <text evidence="2">The sequence shown here is derived from an EMBL/GenBank/DDBJ whole genome shotgun (WGS) entry which is preliminary data.</text>
</comment>
<reference evidence="2 3" key="1">
    <citation type="submission" date="2021-06" db="EMBL/GenBank/DDBJ databases">
        <authorList>
            <person name="Sun Q."/>
            <person name="Li D."/>
        </authorList>
    </citation>
    <scope>NUCLEOTIDE SEQUENCE [LARGE SCALE GENOMIC DNA]</scope>
    <source>
        <strain evidence="2 3">MSJ-1</strain>
    </source>
</reference>
<accession>A0ABS6FDQ1</accession>
<dbReference type="EMBL" id="JAHLQO010000001">
    <property type="protein sequence ID" value="MBU5668302.1"/>
    <property type="molecule type" value="Genomic_DNA"/>
</dbReference>